<evidence type="ECO:0000256" key="7">
    <source>
        <dbReference type="RuleBase" id="RU363032"/>
    </source>
</evidence>
<evidence type="ECO:0000256" key="1">
    <source>
        <dbReference type="ARBA" id="ARBA00004651"/>
    </source>
</evidence>
<comment type="subcellular location">
    <subcellularLocation>
        <location evidence="1 7">Cell membrane</location>
        <topology evidence="1 7">Multi-pass membrane protein</topology>
    </subcellularLocation>
</comment>
<evidence type="ECO:0000256" key="6">
    <source>
        <dbReference type="ARBA" id="ARBA00023136"/>
    </source>
</evidence>
<dbReference type="OrthoDB" id="9786413at2"/>
<dbReference type="Pfam" id="PF00528">
    <property type="entry name" value="BPD_transp_1"/>
    <property type="match status" value="1"/>
</dbReference>
<organism evidence="9 10">
    <name type="scientific">Cohnella phaseoli</name>
    <dbReference type="NCBI Taxonomy" id="456490"/>
    <lineage>
        <taxon>Bacteria</taxon>
        <taxon>Bacillati</taxon>
        <taxon>Bacillota</taxon>
        <taxon>Bacilli</taxon>
        <taxon>Bacillales</taxon>
        <taxon>Paenibacillaceae</taxon>
        <taxon>Cohnella</taxon>
    </lineage>
</organism>
<dbReference type="PROSITE" id="PS50928">
    <property type="entry name" value="ABC_TM1"/>
    <property type="match status" value="1"/>
</dbReference>
<dbReference type="AlphaFoldDB" id="A0A3D9KG66"/>
<dbReference type="InterPro" id="IPR035906">
    <property type="entry name" value="MetI-like_sf"/>
</dbReference>
<sequence length="293" mass="32173">MKTRGFGPGAAFALLTVPAVVLYAAFFLVPVFIGFYYSLTDWDGFSLSYKMVGLKNYINILQDKRFLNAMSFTLLYTAIIVVFKLGIALILAMLLSQSLKLRGLFRSIYFFPAVLSMITVGMVFNQFFYSLFPPIGEALGIEWLSRNLLGNPDTAIYGVALTNIWQGFATPMVIFIAGLASVPKDLTEAALIDGATPVQRFFSVTLPFLIPMLTVNVVLAIKGGLTVFDYIVAMTGGGPSKSTESLGFLIYQHGMNEMKFGYGTAEAIYVFLLIGLVSFVQIKLLSRKEAGQQ</sequence>
<dbReference type="PANTHER" id="PTHR30193">
    <property type="entry name" value="ABC TRANSPORTER PERMEASE PROTEIN"/>
    <property type="match status" value="1"/>
</dbReference>
<feature type="transmembrane region" description="Helical" evidence="7">
    <location>
        <begin position="12"/>
        <end position="37"/>
    </location>
</feature>
<evidence type="ECO:0000256" key="5">
    <source>
        <dbReference type="ARBA" id="ARBA00022989"/>
    </source>
</evidence>
<dbReference type="RefSeq" id="WP_116059876.1">
    <property type="nucleotide sequence ID" value="NZ_QRDZ01000004.1"/>
</dbReference>
<proteinExistence type="inferred from homology"/>
<evidence type="ECO:0000256" key="2">
    <source>
        <dbReference type="ARBA" id="ARBA00022448"/>
    </source>
</evidence>
<gene>
    <name evidence="9" type="ORF">DFP98_104160</name>
</gene>
<dbReference type="Gene3D" id="1.10.3720.10">
    <property type="entry name" value="MetI-like"/>
    <property type="match status" value="1"/>
</dbReference>
<comment type="similarity">
    <text evidence="7">Belongs to the binding-protein-dependent transport system permease family.</text>
</comment>
<dbReference type="GO" id="GO:0055085">
    <property type="term" value="P:transmembrane transport"/>
    <property type="evidence" value="ECO:0007669"/>
    <property type="project" value="InterPro"/>
</dbReference>
<keyword evidence="2 7" id="KW-0813">Transport</keyword>
<feature type="transmembrane region" description="Helical" evidence="7">
    <location>
        <begin position="267"/>
        <end position="285"/>
    </location>
</feature>
<feature type="transmembrane region" description="Helical" evidence="7">
    <location>
        <begin position="201"/>
        <end position="221"/>
    </location>
</feature>
<accession>A0A3D9KG66</accession>
<evidence type="ECO:0000256" key="4">
    <source>
        <dbReference type="ARBA" id="ARBA00022692"/>
    </source>
</evidence>
<keyword evidence="10" id="KW-1185">Reference proteome</keyword>
<dbReference type="PANTHER" id="PTHR30193:SF37">
    <property type="entry name" value="INNER MEMBRANE ABC TRANSPORTER PERMEASE PROTEIN YCJO"/>
    <property type="match status" value="1"/>
</dbReference>
<comment type="caution">
    <text evidence="9">The sequence shown here is derived from an EMBL/GenBank/DDBJ whole genome shotgun (WGS) entry which is preliminary data.</text>
</comment>
<evidence type="ECO:0000313" key="9">
    <source>
        <dbReference type="EMBL" id="RED85455.1"/>
    </source>
</evidence>
<reference evidence="9 10" key="1">
    <citation type="submission" date="2018-07" db="EMBL/GenBank/DDBJ databases">
        <title>Genomic Encyclopedia of Type Strains, Phase III (KMG-III): the genomes of soil and plant-associated and newly described type strains.</title>
        <authorList>
            <person name="Whitman W."/>
        </authorList>
    </citation>
    <scope>NUCLEOTIDE SEQUENCE [LARGE SCALE GENOMIC DNA]</scope>
    <source>
        <strain evidence="9 10">CECT 7287</strain>
    </source>
</reference>
<feature type="transmembrane region" description="Helical" evidence="7">
    <location>
        <begin position="155"/>
        <end position="180"/>
    </location>
</feature>
<keyword evidence="4 7" id="KW-0812">Transmembrane</keyword>
<dbReference type="InterPro" id="IPR000515">
    <property type="entry name" value="MetI-like"/>
</dbReference>
<keyword evidence="3" id="KW-1003">Cell membrane</keyword>
<keyword evidence="6 7" id="KW-0472">Membrane</keyword>
<feature type="transmembrane region" description="Helical" evidence="7">
    <location>
        <begin position="108"/>
        <end position="129"/>
    </location>
</feature>
<dbReference type="Proteomes" id="UP000256977">
    <property type="component" value="Unassembled WGS sequence"/>
</dbReference>
<dbReference type="InterPro" id="IPR051393">
    <property type="entry name" value="ABC_transporter_permease"/>
</dbReference>
<keyword evidence="5 7" id="KW-1133">Transmembrane helix</keyword>
<evidence type="ECO:0000259" key="8">
    <source>
        <dbReference type="PROSITE" id="PS50928"/>
    </source>
</evidence>
<dbReference type="GO" id="GO:0005886">
    <property type="term" value="C:plasma membrane"/>
    <property type="evidence" value="ECO:0007669"/>
    <property type="project" value="UniProtKB-SubCell"/>
</dbReference>
<dbReference type="CDD" id="cd06261">
    <property type="entry name" value="TM_PBP2"/>
    <property type="match status" value="1"/>
</dbReference>
<dbReference type="SUPFAM" id="SSF161098">
    <property type="entry name" value="MetI-like"/>
    <property type="match status" value="1"/>
</dbReference>
<dbReference type="EMBL" id="QRDZ01000004">
    <property type="protein sequence ID" value="RED85455.1"/>
    <property type="molecule type" value="Genomic_DNA"/>
</dbReference>
<evidence type="ECO:0000256" key="3">
    <source>
        <dbReference type="ARBA" id="ARBA00022475"/>
    </source>
</evidence>
<feature type="transmembrane region" description="Helical" evidence="7">
    <location>
        <begin position="74"/>
        <end position="96"/>
    </location>
</feature>
<name>A0A3D9KG66_9BACL</name>
<protein>
    <submittedName>
        <fullName evidence="9">Multiple sugar ABC transporter membrane protein</fullName>
    </submittedName>
</protein>
<feature type="domain" description="ABC transmembrane type-1" evidence="8">
    <location>
        <begin position="70"/>
        <end position="281"/>
    </location>
</feature>
<evidence type="ECO:0000313" key="10">
    <source>
        <dbReference type="Proteomes" id="UP000256977"/>
    </source>
</evidence>